<dbReference type="PRINTS" id="PR00723">
    <property type="entry name" value="SUBTILISIN"/>
</dbReference>
<dbReference type="InterPro" id="IPR000209">
    <property type="entry name" value="Peptidase_S8/S53_dom"/>
</dbReference>
<dbReference type="GO" id="GO:0006508">
    <property type="term" value="P:proteolysis"/>
    <property type="evidence" value="ECO:0007669"/>
    <property type="project" value="UniProtKB-KW"/>
</dbReference>
<feature type="chain" id="PRO_5041713721" evidence="7">
    <location>
        <begin position="30"/>
        <end position="706"/>
    </location>
</feature>
<evidence type="ECO:0000256" key="5">
    <source>
        <dbReference type="PROSITE-ProRule" id="PRU01240"/>
    </source>
</evidence>
<evidence type="ECO:0000256" key="1">
    <source>
        <dbReference type="ARBA" id="ARBA00011073"/>
    </source>
</evidence>
<accession>A0AA97ARC9</accession>
<feature type="signal peptide" evidence="7">
    <location>
        <begin position="1"/>
        <end position="29"/>
    </location>
</feature>
<dbReference type="PROSITE" id="PS00138">
    <property type="entry name" value="SUBTILASE_SER"/>
    <property type="match status" value="1"/>
</dbReference>
<sequence length="706" mass="76690">MKRLLTALFLTSCFSILPNTLLLTSATRAQTTVNESELFYTFYGQKIPLSLKQDTIAVRFKPISGTRSPGMRPLHQQLQETLSGNIGTRSLSSVPKSQIEVKPLGDNYAIIQVPTNTRSSDLINQVRQQSYVEGTLPVLARPAKDKLRDESIILPNEIVLSLESGLSPSQVQVLLNRHNLEVIRPLRFTQNRYIVRSRTATGTQVLNVSNRLLNVPGIQSATPNFIQSIQFTTQEQSLEQTSASSQRISEKLAALPQPEDSPLTSNLLPLQWHLNSTPKRGRLLPRTDIRATAAWRDSKQGKDIVVAVIDSLIQWDHTDLANNIYSTQTAPDRLPNEEKGWDFTSPNGGDPDTRISEAELEELRPGFQDTFKLSDADLLKKYKDLAARVRRSYPDYSNGQVASLIRNYMRSNIAAEFHGTWASGVVAARPQAQQGVFGVAPQAKILPVRVFGLKGEITEERLIEAIGYSAARGVNVINMSLGGLLPSQGLTDQVFKVLDANPKLTIIASAGNDSLDGVSFPAAIPGVISVGATSMEGSRSFYSSFGGRLDVVAPGGETQTVQQGGILTTGGTALSGFWKGMTPPDSGWGMALDPQGSYVQVQGTSFSAPIVSGVVALMQGERKGVLNRDRIQTILKQTASYQTLQISNADATQYRLQAAIGFGTALDFPFLRPSGIYKPPTPVSAEQYYFGSGLVNAEAAVKAAKS</sequence>
<dbReference type="GO" id="GO:0004252">
    <property type="term" value="F:serine-type endopeptidase activity"/>
    <property type="evidence" value="ECO:0007669"/>
    <property type="project" value="UniProtKB-UniRule"/>
</dbReference>
<feature type="active site" description="Charge relay system" evidence="5">
    <location>
        <position position="605"/>
    </location>
</feature>
<evidence type="ECO:0000313" key="9">
    <source>
        <dbReference type="EMBL" id="WNZ44080.1"/>
    </source>
</evidence>
<dbReference type="EMBL" id="CP130144">
    <property type="protein sequence ID" value="WNZ44080.1"/>
    <property type="molecule type" value="Genomic_DNA"/>
</dbReference>
<keyword evidence="3 5" id="KW-0378">Hydrolase</keyword>
<name>A0AA97ARC9_LEPBY</name>
<evidence type="ECO:0000256" key="6">
    <source>
        <dbReference type="SAM" id="MobiDB-lite"/>
    </source>
</evidence>
<comment type="similarity">
    <text evidence="1 5">Belongs to the peptidase S8 family.</text>
</comment>
<dbReference type="RefSeq" id="WP_316426267.1">
    <property type="nucleotide sequence ID" value="NZ_CP130144.1"/>
</dbReference>
<proteinExistence type="inferred from homology"/>
<dbReference type="Gene3D" id="3.40.50.200">
    <property type="entry name" value="Peptidase S8/S53 domain"/>
    <property type="match status" value="1"/>
</dbReference>
<dbReference type="PROSITE" id="PS51892">
    <property type="entry name" value="SUBTILASE"/>
    <property type="match status" value="1"/>
</dbReference>
<dbReference type="InterPro" id="IPR023828">
    <property type="entry name" value="Peptidase_S8_Ser-AS"/>
</dbReference>
<reference evidence="9" key="1">
    <citation type="journal article" date="2023" name="Plants (Basel)">
        <title>Genomic Analysis of Leptolyngbya boryana CZ1 Reveals Efficient Carbon Fixation Modules.</title>
        <authorList>
            <person name="Bai X."/>
            <person name="Wang H."/>
            <person name="Cheng W."/>
            <person name="Wang J."/>
            <person name="Ma M."/>
            <person name="Hu H."/>
            <person name="Song Z."/>
            <person name="Ma H."/>
            <person name="Fan Y."/>
            <person name="Du C."/>
            <person name="Xu J."/>
        </authorList>
    </citation>
    <scope>NUCLEOTIDE SEQUENCE</scope>
    <source>
        <strain evidence="9">CZ1</strain>
    </source>
</reference>
<feature type="region of interest" description="Disordered" evidence="6">
    <location>
        <begin position="329"/>
        <end position="351"/>
    </location>
</feature>
<feature type="active site" description="Charge relay system" evidence="5">
    <location>
        <position position="310"/>
    </location>
</feature>
<evidence type="ECO:0000256" key="4">
    <source>
        <dbReference type="ARBA" id="ARBA00022825"/>
    </source>
</evidence>
<dbReference type="PANTHER" id="PTHR43806:SF11">
    <property type="entry name" value="CEREVISIN-RELATED"/>
    <property type="match status" value="1"/>
</dbReference>
<evidence type="ECO:0000256" key="7">
    <source>
        <dbReference type="SAM" id="SignalP"/>
    </source>
</evidence>
<feature type="domain" description="Peptidase S8/S53" evidence="8">
    <location>
        <begin position="301"/>
        <end position="649"/>
    </location>
</feature>
<dbReference type="InterPro" id="IPR036852">
    <property type="entry name" value="Peptidase_S8/S53_dom_sf"/>
</dbReference>
<keyword evidence="2 5" id="KW-0645">Protease</keyword>
<organism evidence="9">
    <name type="scientific">Leptolyngbya boryana CZ1</name>
    <dbReference type="NCBI Taxonomy" id="3060204"/>
    <lineage>
        <taxon>Bacteria</taxon>
        <taxon>Bacillati</taxon>
        <taxon>Cyanobacteriota</taxon>
        <taxon>Cyanophyceae</taxon>
        <taxon>Leptolyngbyales</taxon>
        <taxon>Leptolyngbyaceae</taxon>
        <taxon>Leptolyngbya group</taxon>
        <taxon>Leptolyngbya</taxon>
    </lineage>
</organism>
<gene>
    <name evidence="9" type="ORF">Q2T42_19820</name>
</gene>
<reference evidence="9" key="2">
    <citation type="submission" date="2023-07" db="EMBL/GenBank/DDBJ databases">
        <authorList>
            <person name="Bai X.-H."/>
            <person name="Wang H.-H."/>
            <person name="Wang J."/>
            <person name="Ma M.-Y."/>
            <person name="Hu H.-H."/>
            <person name="Song Z.-L."/>
            <person name="Ma H.-G."/>
            <person name="Fan Y."/>
            <person name="Du C.-Y."/>
            <person name="Xu J.-C."/>
        </authorList>
    </citation>
    <scope>NUCLEOTIDE SEQUENCE</scope>
    <source>
        <strain evidence="9">CZ1</strain>
    </source>
</reference>
<evidence type="ECO:0000256" key="2">
    <source>
        <dbReference type="ARBA" id="ARBA00022670"/>
    </source>
</evidence>
<protein>
    <submittedName>
        <fullName evidence="9">S8 family serine peptidase</fullName>
    </submittedName>
</protein>
<feature type="active site" description="Charge relay system" evidence="5">
    <location>
        <position position="418"/>
    </location>
</feature>
<evidence type="ECO:0000256" key="3">
    <source>
        <dbReference type="ARBA" id="ARBA00022801"/>
    </source>
</evidence>
<keyword evidence="7" id="KW-0732">Signal</keyword>
<keyword evidence="4 5" id="KW-0720">Serine protease</keyword>
<dbReference type="InterPro" id="IPR015500">
    <property type="entry name" value="Peptidase_S8_subtilisin-rel"/>
</dbReference>
<dbReference type="InterPro" id="IPR050131">
    <property type="entry name" value="Peptidase_S8_subtilisin-like"/>
</dbReference>
<dbReference type="AlphaFoldDB" id="A0AA97ARC9"/>
<evidence type="ECO:0000259" key="8">
    <source>
        <dbReference type="Pfam" id="PF00082"/>
    </source>
</evidence>
<dbReference type="SUPFAM" id="SSF52743">
    <property type="entry name" value="Subtilisin-like"/>
    <property type="match status" value="1"/>
</dbReference>
<dbReference type="PANTHER" id="PTHR43806">
    <property type="entry name" value="PEPTIDASE S8"/>
    <property type="match status" value="1"/>
</dbReference>
<dbReference type="Pfam" id="PF00082">
    <property type="entry name" value="Peptidase_S8"/>
    <property type="match status" value="1"/>
</dbReference>